<feature type="domain" description="Peptidase S74" evidence="2">
    <location>
        <begin position="169"/>
        <end position="299"/>
    </location>
</feature>
<dbReference type="PROSITE" id="PS51688">
    <property type="entry name" value="ICA"/>
    <property type="match status" value="1"/>
</dbReference>
<organism evidence="3">
    <name type="scientific">Alexandrium monilatum</name>
    <dbReference type="NCBI Taxonomy" id="311494"/>
    <lineage>
        <taxon>Eukaryota</taxon>
        <taxon>Sar</taxon>
        <taxon>Alveolata</taxon>
        <taxon>Dinophyceae</taxon>
        <taxon>Gonyaulacales</taxon>
        <taxon>Pyrocystaceae</taxon>
        <taxon>Alexandrium</taxon>
    </lineage>
</organism>
<gene>
    <name evidence="3" type="ORF">AMON00008_LOCUS26599</name>
</gene>
<dbReference type="Pfam" id="PF13884">
    <property type="entry name" value="Peptidase_S74"/>
    <property type="match status" value="1"/>
</dbReference>
<evidence type="ECO:0000313" key="3">
    <source>
        <dbReference type="EMBL" id="CAE4595882.1"/>
    </source>
</evidence>
<sequence>MWRFGASPASERPCPCLISRTMAPLWRFGASLASERPCPCLISRTMAPLWRFGASPASERPCPCFRVGSALSVLAFVSFGSSMSLRTFLRLGSHFAMHGDKMILNDATDVQVAATTTATTSYETANTTDTTTYGTSPLPTPSLSRVLSFSESGGTLHGMWTADNVISSSDARGKTNIQELAQSLKQPAPSPGTPQSRRQCRPGEKGQGCSGPTRGGSLGPLLRSLRPVAYHFKQEADPKHTRFGFIADEIERTLPEVVRRYQNDHGTTYKGVAYQDLVAVLAAILKEQQVHLEQQRTHITSERLKRKGSIASLTRQVRLLSSRVRGLSSRLSSEVRILSSRISDEVRARKAAVEEEARSRVALEIRCTRRAPQSYAEDPWAAAPSPGAAQWRRTHAFGRL</sequence>
<proteinExistence type="predicted"/>
<evidence type="ECO:0000256" key="1">
    <source>
        <dbReference type="SAM" id="MobiDB-lite"/>
    </source>
</evidence>
<dbReference type="InterPro" id="IPR030392">
    <property type="entry name" value="S74_ICA"/>
</dbReference>
<protein>
    <recommendedName>
        <fullName evidence="2">Peptidase S74 domain-containing protein</fullName>
    </recommendedName>
</protein>
<feature type="compositionally biased region" description="Gly residues" evidence="1">
    <location>
        <begin position="205"/>
        <end position="218"/>
    </location>
</feature>
<reference evidence="3" key="1">
    <citation type="submission" date="2021-01" db="EMBL/GenBank/DDBJ databases">
        <authorList>
            <person name="Corre E."/>
            <person name="Pelletier E."/>
            <person name="Niang G."/>
            <person name="Scheremetjew M."/>
            <person name="Finn R."/>
            <person name="Kale V."/>
            <person name="Holt S."/>
            <person name="Cochrane G."/>
            <person name="Meng A."/>
            <person name="Brown T."/>
            <person name="Cohen L."/>
        </authorList>
    </citation>
    <scope>NUCLEOTIDE SEQUENCE</scope>
    <source>
        <strain evidence="3">CCMP3105</strain>
    </source>
</reference>
<feature type="region of interest" description="Disordered" evidence="1">
    <location>
        <begin position="183"/>
        <end position="220"/>
    </location>
</feature>
<evidence type="ECO:0000259" key="2">
    <source>
        <dbReference type="PROSITE" id="PS51688"/>
    </source>
</evidence>
<dbReference type="EMBL" id="HBNR01038495">
    <property type="protein sequence ID" value="CAE4595882.1"/>
    <property type="molecule type" value="Transcribed_RNA"/>
</dbReference>
<dbReference type="AlphaFoldDB" id="A0A7S4VPP3"/>
<name>A0A7S4VPP3_9DINO</name>
<accession>A0A7S4VPP3</accession>